<evidence type="ECO:0000256" key="13">
    <source>
        <dbReference type="RuleBase" id="RU003914"/>
    </source>
</evidence>
<comment type="domain">
    <text evidence="11">Consists of 3 domains; the N-terminus binds the ribosome, the middle domain has PPIase activity, while the C-terminus has intrinsic chaperone activity on its own.</text>
</comment>
<evidence type="ECO:0000256" key="11">
    <source>
        <dbReference type="HAMAP-Rule" id="MF_00303"/>
    </source>
</evidence>
<reference evidence="15 16" key="1">
    <citation type="submission" date="2020-12" db="EMBL/GenBank/DDBJ databases">
        <title>Oil enriched cultivation method for isolating marine PHA-producing bacteria.</title>
        <authorList>
            <person name="Zheng W."/>
            <person name="Yu S."/>
            <person name="Huang Y."/>
        </authorList>
    </citation>
    <scope>NUCLEOTIDE SEQUENCE [LARGE SCALE GENOMIC DNA]</scope>
    <source>
        <strain evidence="15 16">SN0-2</strain>
    </source>
</reference>
<evidence type="ECO:0000256" key="12">
    <source>
        <dbReference type="PROSITE-ProRule" id="PRU00277"/>
    </source>
</evidence>
<dbReference type="SUPFAM" id="SSF102735">
    <property type="entry name" value="Trigger factor ribosome-binding domain"/>
    <property type="match status" value="1"/>
</dbReference>
<dbReference type="SUPFAM" id="SSF54534">
    <property type="entry name" value="FKBP-like"/>
    <property type="match status" value="1"/>
</dbReference>
<dbReference type="Gene3D" id="1.10.3120.10">
    <property type="entry name" value="Trigger factor, C-terminal domain"/>
    <property type="match status" value="1"/>
</dbReference>
<dbReference type="InterPro" id="IPR027304">
    <property type="entry name" value="Trigger_fact/SurA_dom_sf"/>
</dbReference>
<dbReference type="PROSITE" id="PS50059">
    <property type="entry name" value="FKBP_PPIASE"/>
    <property type="match status" value="1"/>
</dbReference>
<dbReference type="InterPro" id="IPR037041">
    <property type="entry name" value="Trigger_fac_C_sf"/>
</dbReference>
<evidence type="ECO:0000256" key="1">
    <source>
        <dbReference type="ARBA" id="ARBA00000971"/>
    </source>
</evidence>
<dbReference type="PIRSF" id="PIRSF003095">
    <property type="entry name" value="Trigger_factor"/>
    <property type="match status" value="1"/>
</dbReference>
<dbReference type="Pfam" id="PF00254">
    <property type="entry name" value="FKBP_C"/>
    <property type="match status" value="1"/>
</dbReference>
<keyword evidence="11" id="KW-0963">Cytoplasm</keyword>
<evidence type="ECO:0000256" key="6">
    <source>
        <dbReference type="ARBA" id="ARBA00023110"/>
    </source>
</evidence>
<dbReference type="InterPro" id="IPR001179">
    <property type="entry name" value="PPIase_FKBP_dom"/>
</dbReference>
<comment type="caution">
    <text evidence="15">The sequence shown here is derived from an EMBL/GenBank/DDBJ whole genome shotgun (WGS) entry which is preliminary data.</text>
</comment>
<dbReference type="HAMAP" id="MF_00303">
    <property type="entry name" value="Trigger_factor_Tig"/>
    <property type="match status" value="1"/>
</dbReference>
<protein>
    <recommendedName>
        <fullName evidence="4 11">Trigger factor</fullName>
        <shortName evidence="11">TF</shortName>
        <ecNumber evidence="3 11">5.2.1.8</ecNumber>
    </recommendedName>
    <alternativeName>
        <fullName evidence="10 11">PPIase</fullName>
    </alternativeName>
</protein>
<dbReference type="RefSeq" id="WP_207003106.1">
    <property type="nucleotide sequence ID" value="NZ_JAEKJR010000002.1"/>
</dbReference>
<keyword evidence="7 11" id="KW-0143">Chaperone</keyword>
<evidence type="ECO:0000256" key="10">
    <source>
        <dbReference type="ARBA" id="ARBA00029986"/>
    </source>
</evidence>
<dbReference type="InterPro" id="IPR005215">
    <property type="entry name" value="Trig_fac"/>
</dbReference>
<dbReference type="Gene3D" id="3.30.70.1050">
    <property type="entry name" value="Trigger factor ribosome-binding domain"/>
    <property type="match status" value="1"/>
</dbReference>
<dbReference type="Proteomes" id="UP000664293">
    <property type="component" value="Unassembled WGS sequence"/>
</dbReference>
<keyword evidence="5 11" id="KW-0132">Cell division</keyword>
<evidence type="ECO:0000256" key="7">
    <source>
        <dbReference type="ARBA" id="ARBA00023186"/>
    </source>
</evidence>
<dbReference type="SUPFAM" id="SSF109998">
    <property type="entry name" value="Triger factor/SurA peptide-binding domain-like"/>
    <property type="match status" value="1"/>
</dbReference>
<evidence type="ECO:0000259" key="14">
    <source>
        <dbReference type="PROSITE" id="PS50059"/>
    </source>
</evidence>
<evidence type="ECO:0000256" key="3">
    <source>
        <dbReference type="ARBA" id="ARBA00013194"/>
    </source>
</evidence>
<gene>
    <name evidence="11 15" type="primary">tig</name>
    <name evidence="15" type="ORF">JF535_13765</name>
</gene>
<evidence type="ECO:0000313" key="15">
    <source>
        <dbReference type="EMBL" id="MBN8431917.1"/>
    </source>
</evidence>
<keyword evidence="6 11" id="KW-0697">Rotamase</keyword>
<keyword evidence="9 11" id="KW-0131">Cell cycle</keyword>
<evidence type="ECO:0000256" key="5">
    <source>
        <dbReference type="ARBA" id="ARBA00022618"/>
    </source>
</evidence>
<dbReference type="PANTHER" id="PTHR30560:SF3">
    <property type="entry name" value="TRIGGER FACTOR-LIKE PROTEIN TIG, CHLOROPLASTIC"/>
    <property type="match status" value="1"/>
</dbReference>
<dbReference type="NCBIfam" id="TIGR00115">
    <property type="entry name" value="tig"/>
    <property type="match status" value="1"/>
</dbReference>
<dbReference type="Pfam" id="PF05698">
    <property type="entry name" value="Trigger_C"/>
    <property type="match status" value="1"/>
</dbReference>
<dbReference type="InterPro" id="IPR008881">
    <property type="entry name" value="Trigger_fac_ribosome-bd_bac"/>
</dbReference>
<evidence type="ECO:0000256" key="2">
    <source>
        <dbReference type="ARBA" id="ARBA00005464"/>
    </source>
</evidence>
<name>A0ABS3E9C6_9GAMM</name>
<comment type="similarity">
    <text evidence="2 11 13">Belongs to the FKBP-type PPIase family. Tig subfamily.</text>
</comment>
<dbReference type="EC" id="5.2.1.8" evidence="3 11"/>
<dbReference type="Gene3D" id="3.10.50.40">
    <property type="match status" value="1"/>
</dbReference>
<comment type="catalytic activity">
    <reaction evidence="1 11 12">
        <text>[protein]-peptidylproline (omega=180) = [protein]-peptidylproline (omega=0)</text>
        <dbReference type="Rhea" id="RHEA:16237"/>
        <dbReference type="Rhea" id="RHEA-COMP:10747"/>
        <dbReference type="Rhea" id="RHEA-COMP:10748"/>
        <dbReference type="ChEBI" id="CHEBI:83833"/>
        <dbReference type="ChEBI" id="CHEBI:83834"/>
        <dbReference type="EC" id="5.2.1.8"/>
    </reaction>
</comment>
<feature type="domain" description="PPIase FKBP-type" evidence="14">
    <location>
        <begin position="161"/>
        <end position="249"/>
    </location>
</feature>
<dbReference type="InterPro" id="IPR008880">
    <property type="entry name" value="Trigger_fac_C"/>
</dbReference>
<sequence length="437" mass="48794">MQVSIETTSGLERRLTVNLPAEVVDKEVDKRLQQASKTVRINGFRKGKVPMKVVRQRFGAGVRQEVLGEVMSRSFYEAVQKEQVKPAGQPSIEAKNVTPGENLEYVATFEVYPEVILTDLSEVEVERPKAEVTDADVDNMIDVLRKQQSGWKETKRKAQKGDRVTIDFVGRKDGEEFEGGKAEGQQLVLGSGSMIPGFEDGIIGMKPGEEKEVTVTFPEDYQAENLAGAEAVFTIKVTASEKPELPELNDEFFAGYGVEEGGEEKFREEVRGNMERELKNAALNKVKTQVMDQLFEKHQVEIPAALVQGEVQTLRGQMVQQFGGQINPEDAAKMLPDTMFEDQAKRRVVLGLVVGEIVKENKLAVDADRVKAKVEELASTYQQPEEVVEYYFNNRELLAGVESVVLEDQVVDFVLDKAKVSEVESTYDDVIKPQKQA</sequence>
<comment type="subcellular location">
    <subcellularLocation>
        <location evidence="11">Cytoplasm</location>
    </subcellularLocation>
    <text evidence="11">About half TF is bound to the ribosome near the polypeptide exit tunnel while the other half is free in the cytoplasm.</text>
</comment>
<dbReference type="PANTHER" id="PTHR30560">
    <property type="entry name" value="TRIGGER FACTOR CHAPERONE AND PEPTIDYL-PROLYL CIS/TRANS ISOMERASE"/>
    <property type="match status" value="1"/>
</dbReference>
<accession>A0ABS3E9C6</accession>
<organism evidence="15 16">
    <name type="scientific">Microbulbifer salipaludis</name>
    <dbReference type="NCBI Taxonomy" id="187980"/>
    <lineage>
        <taxon>Bacteria</taxon>
        <taxon>Pseudomonadati</taxon>
        <taxon>Pseudomonadota</taxon>
        <taxon>Gammaproteobacteria</taxon>
        <taxon>Cellvibrionales</taxon>
        <taxon>Microbulbiferaceae</taxon>
        <taxon>Microbulbifer</taxon>
    </lineage>
</organism>
<dbReference type="InterPro" id="IPR036611">
    <property type="entry name" value="Trigger_fac_ribosome-bd_sf"/>
</dbReference>
<keyword evidence="16" id="KW-1185">Reference proteome</keyword>
<dbReference type="Pfam" id="PF05697">
    <property type="entry name" value="Trigger_N"/>
    <property type="match status" value="1"/>
</dbReference>
<comment type="function">
    <text evidence="11">Involved in protein export. Acts as a chaperone by maintaining the newly synthesized protein in an open conformation. Functions as a peptidyl-prolyl cis-trans isomerase.</text>
</comment>
<dbReference type="EMBL" id="JAEKJR010000002">
    <property type="protein sequence ID" value="MBN8431917.1"/>
    <property type="molecule type" value="Genomic_DNA"/>
</dbReference>
<evidence type="ECO:0000256" key="4">
    <source>
        <dbReference type="ARBA" id="ARBA00016902"/>
    </source>
</evidence>
<evidence type="ECO:0000256" key="9">
    <source>
        <dbReference type="ARBA" id="ARBA00023306"/>
    </source>
</evidence>
<dbReference type="GO" id="GO:0003755">
    <property type="term" value="F:peptidyl-prolyl cis-trans isomerase activity"/>
    <property type="evidence" value="ECO:0007669"/>
    <property type="project" value="UniProtKB-EC"/>
</dbReference>
<evidence type="ECO:0000313" key="16">
    <source>
        <dbReference type="Proteomes" id="UP000664293"/>
    </source>
</evidence>
<proteinExistence type="inferred from homology"/>
<dbReference type="InterPro" id="IPR046357">
    <property type="entry name" value="PPIase_dom_sf"/>
</dbReference>
<evidence type="ECO:0000256" key="8">
    <source>
        <dbReference type="ARBA" id="ARBA00023235"/>
    </source>
</evidence>
<keyword evidence="8 11" id="KW-0413">Isomerase</keyword>